<dbReference type="AlphaFoldDB" id="A0A2N6CTY5"/>
<evidence type="ECO:0000256" key="4">
    <source>
        <dbReference type="ARBA" id="ARBA00022692"/>
    </source>
</evidence>
<feature type="transmembrane region" description="Helical" evidence="9">
    <location>
        <begin position="28"/>
        <end position="48"/>
    </location>
</feature>
<evidence type="ECO:0000313" key="12">
    <source>
        <dbReference type="Proteomes" id="UP000235015"/>
    </source>
</evidence>
<dbReference type="CDD" id="cd07185">
    <property type="entry name" value="OmpA_C-like"/>
    <property type="match status" value="1"/>
</dbReference>
<dbReference type="InterPro" id="IPR050330">
    <property type="entry name" value="Bact_OuterMem_StrucFunc"/>
</dbReference>
<dbReference type="EMBL" id="PKUN01000023">
    <property type="protein sequence ID" value="PLX60629.1"/>
    <property type="molecule type" value="Genomic_DNA"/>
</dbReference>
<dbReference type="InterPro" id="IPR006665">
    <property type="entry name" value="OmpA-like"/>
</dbReference>
<evidence type="ECO:0000256" key="9">
    <source>
        <dbReference type="SAM" id="Phobius"/>
    </source>
</evidence>
<keyword evidence="3" id="KW-1003">Cell membrane</keyword>
<evidence type="ECO:0000259" key="10">
    <source>
        <dbReference type="PROSITE" id="PS51123"/>
    </source>
</evidence>
<keyword evidence="6 7" id="KW-0472">Membrane</keyword>
<comment type="subcellular location">
    <subcellularLocation>
        <location evidence="1">Cell membrane</location>
        <topology evidence="1">Single-pass membrane protein</topology>
    </subcellularLocation>
</comment>
<dbReference type="SUPFAM" id="SSF103088">
    <property type="entry name" value="OmpA-like"/>
    <property type="match status" value="1"/>
</dbReference>
<dbReference type="PANTHER" id="PTHR30329">
    <property type="entry name" value="STATOR ELEMENT OF FLAGELLAR MOTOR COMPLEX"/>
    <property type="match status" value="1"/>
</dbReference>
<evidence type="ECO:0000256" key="1">
    <source>
        <dbReference type="ARBA" id="ARBA00004162"/>
    </source>
</evidence>
<dbReference type="InterPro" id="IPR036737">
    <property type="entry name" value="OmpA-like_sf"/>
</dbReference>
<feature type="region of interest" description="Disordered" evidence="8">
    <location>
        <begin position="70"/>
        <end position="91"/>
    </location>
</feature>
<dbReference type="PROSITE" id="PS51123">
    <property type="entry name" value="OMPA_2"/>
    <property type="match status" value="1"/>
</dbReference>
<dbReference type="STRING" id="1111735.GCA_000428045_02145"/>
<evidence type="ECO:0000256" key="3">
    <source>
        <dbReference type="ARBA" id="ARBA00022475"/>
    </source>
</evidence>
<name>A0A2N6CTY5_9GAMM</name>
<dbReference type="InterPro" id="IPR025713">
    <property type="entry name" value="MotB-like_N_dom"/>
</dbReference>
<evidence type="ECO:0000256" key="7">
    <source>
        <dbReference type="PROSITE-ProRule" id="PRU00473"/>
    </source>
</evidence>
<dbReference type="Proteomes" id="UP000235015">
    <property type="component" value="Unassembled WGS sequence"/>
</dbReference>
<sequence length="246" mass="27319">MDRRRPHLPPPPQWEDEPLPDDTDGGWLIIYLDVMTLMLCLFVVLLAYSSYSTEEYKALARTLSSTATVAGPVETPVEPQQQPREREADIERPADTEAEQLQERFQSALLGQGLQEAIEVTVSANQVNLQISERILFELGQAELTAEGREVLVKLVPLLSVASDHSLSIEGHTDPTPIANAQFPSNWELSSQRATGVLRFLLTQGIAAERMRAVGYASTRPLADNATAEGRARNRRVALILHRLEE</sequence>
<dbReference type="GO" id="GO:0005886">
    <property type="term" value="C:plasma membrane"/>
    <property type="evidence" value="ECO:0007669"/>
    <property type="project" value="UniProtKB-SubCell"/>
</dbReference>
<comment type="similarity">
    <text evidence="2">Belongs to the MotB family.</text>
</comment>
<dbReference type="Pfam" id="PF13677">
    <property type="entry name" value="MotB_plug"/>
    <property type="match status" value="1"/>
</dbReference>
<feature type="region of interest" description="Disordered" evidence="8">
    <location>
        <begin position="1"/>
        <end position="20"/>
    </location>
</feature>
<dbReference type="PANTHER" id="PTHR30329:SF21">
    <property type="entry name" value="LIPOPROTEIN YIAD-RELATED"/>
    <property type="match status" value="1"/>
</dbReference>
<gene>
    <name evidence="11" type="ORF">C0630_14355</name>
</gene>
<feature type="domain" description="OmpA-like" evidence="10">
    <location>
        <begin position="124"/>
        <end position="245"/>
    </location>
</feature>
<keyword evidence="11" id="KW-0282">Flagellum</keyword>
<keyword evidence="11" id="KW-0969">Cilium</keyword>
<evidence type="ECO:0000256" key="5">
    <source>
        <dbReference type="ARBA" id="ARBA00022989"/>
    </source>
</evidence>
<dbReference type="Pfam" id="PF00691">
    <property type="entry name" value="OmpA"/>
    <property type="match status" value="1"/>
</dbReference>
<evidence type="ECO:0000256" key="2">
    <source>
        <dbReference type="ARBA" id="ARBA00008914"/>
    </source>
</evidence>
<comment type="caution">
    <text evidence="11">The sequence shown here is derived from an EMBL/GenBank/DDBJ whole genome shotgun (WGS) entry which is preliminary data.</text>
</comment>
<keyword evidence="5 9" id="KW-1133">Transmembrane helix</keyword>
<evidence type="ECO:0000313" key="11">
    <source>
        <dbReference type="EMBL" id="PLX60629.1"/>
    </source>
</evidence>
<dbReference type="RefSeq" id="WP_273440231.1">
    <property type="nucleotide sequence ID" value="NZ_CAXXYC010000004.1"/>
</dbReference>
<protein>
    <submittedName>
        <fullName evidence="11">Flagellar motor protein MotB</fullName>
    </submittedName>
</protein>
<accession>A0A2N6CTY5</accession>
<keyword evidence="11" id="KW-0966">Cell projection</keyword>
<organism evidence="11 12">
    <name type="scientific">Sedimenticola selenatireducens</name>
    <dbReference type="NCBI Taxonomy" id="191960"/>
    <lineage>
        <taxon>Bacteria</taxon>
        <taxon>Pseudomonadati</taxon>
        <taxon>Pseudomonadota</taxon>
        <taxon>Gammaproteobacteria</taxon>
        <taxon>Chromatiales</taxon>
        <taxon>Sedimenticolaceae</taxon>
        <taxon>Sedimenticola</taxon>
    </lineage>
</organism>
<evidence type="ECO:0000256" key="8">
    <source>
        <dbReference type="SAM" id="MobiDB-lite"/>
    </source>
</evidence>
<dbReference type="Gene3D" id="3.30.1330.60">
    <property type="entry name" value="OmpA-like domain"/>
    <property type="match status" value="1"/>
</dbReference>
<evidence type="ECO:0000256" key="6">
    <source>
        <dbReference type="ARBA" id="ARBA00023136"/>
    </source>
</evidence>
<proteinExistence type="inferred from homology"/>
<reference evidence="11 12" key="1">
    <citation type="submission" date="2017-11" db="EMBL/GenBank/DDBJ databases">
        <title>Genome-resolved metagenomics identifies genetic mobility, metabolic interactions, and unexpected diversity in perchlorate-reducing communities.</title>
        <authorList>
            <person name="Barnum T.P."/>
            <person name="Figueroa I.A."/>
            <person name="Carlstrom C.I."/>
            <person name="Lucas L.N."/>
            <person name="Engelbrektson A.L."/>
            <person name="Coates J.D."/>
        </authorList>
    </citation>
    <scope>NUCLEOTIDE SEQUENCE [LARGE SCALE GENOMIC DNA]</scope>
    <source>
        <strain evidence="11">BM301</strain>
    </source>
</reference>
<feature type="compositionally biased region" description="Low complexity" evidence="8">
    <location>
        <begin position="72"/>
        <end position="82"/>
    </location>
</feature>
<keyword evidence="4 9" id="KW-0812">Transmembrane</keyword>